<organism evidence="3 4">
    <name type="scientific">Selenomonas ruminis</name>
    <dbReference type="NCBI Taxonomy" id="2593411"/>
    <lineage>
        <taxon>Bacteria</taxon>
        <taxon>Bacillati</taxon>
        <taxon>Bacillota</taxon>
        <taxon>Negativicutes</taxon>
        <taxon>Selenomonadales</taxon>
        <taxon>Selenomonadaceae</taxon>
        <taxon>Selenomonas</taxon>
    </lineage>
</organism>
<keyword evidence="4" id="KW-1185">Reference proteome</keyword>
<dbReference type="InterPro" id="IPR051610">
    <property type="entry name" value="GPI/OXD"/>
</dbReference>
<dbReference type="InterPro" id="IPR014710">
    <property type="entry name" value="RmlC-like_jellyroll"/>
</dbReference>
<reference evidence="3 4" key="1">
    <citation type="submission" date="2019-08" db="EMBL/GenBank/DDBJ databases">
        <title>Selenomonas sp. mPRGC5 and Selenomonas sp. mPRGC8 isolated from ruminal fluid of dairy goat (Capra hircus).</title>
        <authorList>
            <person name="Poothong S."/>
            <person name="Nuengjamnong C."/>
            <person name="Tanasupawat S."/>
        </authorList>
    </citation>
    <scope>NUCLEOTIDE SEQUENCE [LARGE SCALE GENOMIC DNA]</scope>
    <source>
        <strain evidence="4">mPRGC5</strain>
    </source>
</reference>
<dbReference type="AlphaFoldDB" id="A0A5D6W1X4"/>
<dbReference type="InterPro" id="IPR011051">
    <property type="entry name" value="RmlC_Cupin_sf"/>
</dbReference>
<keyword evidence="1" id="KW-0479">Metal-binding</keyword>
<accession>A0A5D6W1X4</accession>
<dbReference type="PANTHER" id="PTHR35848">
    <property type="entry name" value="OXALATE-BINDING PROTEIN"/>
    <property type="match status" value="1"/>
</dbReference>
<dbReference type="SUPFAM" id="SSF51182">
    <property type="entry name" value="RmlC-like cupins"/>
    <property type="match status" value="1"/>
</dbReference>
<dbReference type="Gene3D" id="2.60.120.10">
    <property type="entry name" value="Jelly Rolls"/>
    <property type="match status" value="1"/>
</dbReference>
<dbReference type="Proteomes" id="UP000323646">
    <property type="component" value="Unassembled WGS sequence"/>
</dbReference>
<gene>
    <name evidence="3" type="ORF">FZ040_10760</name>
</gene>
<name>A0A5D6W1X4_9FIRM</name>
<feature type="domain" description="Cupin type-2" evidence="2">
    <location>
        <begin position="33"/>
        <end position="99"/>
    </location>
</feature>
<protein>
    <submittedName>
        <fullName evidence="3">Cupin domain-containing protein</fullName>
    </submittedName>
</protein>
<dbReference type="Pfam" id="PF07883">
    <property type="entry name" value="Cupin_2"/>
    <property type="match status" value="1"/>
</dbReference>
<comment type="caution">
    <text evidence="3">The sequence shown here is derived from an EMBL/GenBank/DDBJ whole genome shotgun (WGS) entry which is preliminary data.</text>
</comment>
<proteinExistence type="predicted"/>
<sequence>MKNFNKTNVVNDARTELHDTLQLTGAEISVNNLPAGASNPFVHYHKKNEEIYFITNGKGKAVIDGEAVELTAGDWLRISPAGRRQFFAAADEGISYVCIQVRENSLEEYTLDDGAIEK</sequence>
<dbReference type="RefSeq" id="WP_149171977.1">
    <property type="nucleotide sequence ID" value="NZ_VTOY01000010.1"/>
</dbReference>
<dbReference type="OrthoDB" id="9804028at2"/>
<dbReference type="CDD" id="cd06985">
    <property type="entry name" value="cupin_BF4112"/>
    <property type="match status" value="1"/>
</dbReference>
<evidence type="ECO:0000259" key="2">
    <source>
        <dbReference type="Pfam" id="PF07883"/>
    </source>
</evidence>
<evidence type="ECO:0000313" key="3">
    <source>
        <dbReference type="EMBL" id="TYZ21129.1"/>
    </source>
</evidence>
<dbReference type="EMBL" id="VTOY01000010">
    <property type="protein sequence ID" value="TYZ21129.1"/>
    <property type="molecule type" value="Genomic_DNA"/>
</dbReference>
<dbReference type="GO" id="GO:0046872">
    <property type="term" value="F:metal ion binding"/>
    <property type="evidence" value="ECO:0007669"/>
    <property type="project" value="UniProtKB-KW"/>
</dbReference>
<dbReference type="InterPro" id="IPR013096">
    <property type="entry name" value="Cupin_2"/>
</dbReference>
<evidence type="ECO:0000256" key="1">
    <source>
        <dbReference type="ARBA" id="ARBA00022723"/>
    </source>
</evidence>
<evidence type="ECO:0000313" key="4">
    <source>
        <dbReference type="Proteomes" id="UP000323646"/>
    </source>
</evidence>